<dbReference type="Proteomes" id="UP000230233">
    <property type="component" value="Chromosome I"/>
</dbReference>
<name>A0A2G5VE66_9PELO</name>
<evidence type="ECO:0000313" key="2">
    <source>
        <dbReference type="Proteomes" id="UP000230233"/>
    </source>
</evidence>
<gene>
    <name evidence="1" type="primary">Cnig_chr_I.g10</name>
    <name evidence="1" type="ORF">B9Z55_000010</name>
</gene>
<keyword evidence="2" id="KW-1185">Reference proteome</keyword>
<dbReference type="PANTHER" id="PTHR21503">
    <property type="entry name" value="F-BOX-CONTAINING HYPOTHETICAL PROTEIN C.ELEGANS"/>
    <property type="match status" value="1"/>
</dbReference>
<evidence type="ECO:0008006" key="3">
    <source>
        <dbReference type="Google" id="ProtNLM"/>
    </source>
</evidence>
<comment type="caution">
    <text evidence="1">The sequence shown here is derived from an EMBL/GenBank/DDBJ whole genome shotgun (WGS) entry which is preliminary data.</text>
</comment>
<organism evidence="1 2">
    <name type="scientific">Caenorhabditis nigoni</name>
    <dbReference type="NCBI Taxonomy" id="1611254"/>
    <lineage>
        <taxon>Eukaryota</taxon>
        <taxon>Metazoa</taxon>
        <taxon>Ecdysozoa</taxon>
        <taxon>Nematoda</taxon>
        <taxon>Chromadorea</taxon>
        <taxon>Rhabditida</taxon>
        <taxon>Rhabditina</taxon>
        <taxon>Rhabditomorpha</taxon>
        <taxon>Rhabditoidea</taxon>
        <taxon>Rhabditidae</taxon>
        <taxon>Peloderinae</taxon>
        <taxon>Caenorhabditis</taxon>
    </lineage>
</organism>
<dbReference type="PANTHER" id="PTHR21503:SF8">
    <property type="entry name" value="F-BOX ASSOCIATED DOMAIN-CONTAINING PROTEIN-RELATED"/>
    <property type="match status" value="1"/>
</dbReference>
<dbReference type="EMBL" id="PDUG01000001">
    <property type="protein sequence ID" value="PIC49876.1"/>
    <property type="molecule type" value="Genomic_DNA"/>
</dbReference>
<accession>A0A2G5VE66</accession>
<reference evidence="2" key="1">
    <citation type="submission" date="2017-10" db="EMBL/GenBank/DDBJ databases">
        <title>Rapid genome shrinkage in a self-fertile nematode reveals novel sperm competition proteins.</title>
        <authorList>
            <person name="Yin D."/>
            <person name="Schwarz E.M."/>
            <person name="Thomas C.G."/>
            <person name="Felde R.L."/>
            <person name="Korf I.F."/>
            <person name="Cutter A.D."/>
            <person name="Schartner C.M."/>
            <person name="Ralston E.J."/>
            <person name="Meyer B.J."/>
            <person name="Haag E.S."/>
        </authorList>
    </citation>
    <scope>NUCLEOTIDE SEQUENCE [LARGE SCALE GENOMIC DNA]</scope>
    <source>
        <strain evidence="2">JU1422</strain>
    </source>
</reference>
<sequence>MEYSHLFMLSFVSKNLKKFIKSSQITRFKSINSIVYDDIGGNPPWVYIPGRHKPEMILNFSDYCTHENNSFWLDVCGTMIGFNFFGFGFPIIFGCPVAYGGPNEPAIKSIHNYLLDLFGSSVECRCKTSSRAKQLYPRPIWYIPKLQNLSALSISCHGEEESLRKVWSDFSMVPVFKHIDFSFLCLSVVDLHGSIIQRHEFMPKSQKLFPPKCKLYQAESIETTQFYISTPAILSLFQGRQAIVKCVFFEISYLIEFMNRWKSGKAFQKLECLQIEKVEDDGDGRDGDVTDFPQVLDRIGAKYIDETKTPPTHTVPKIHIEFHGANPNTPEIKSHAYVVRESDKRVASVLIQGRVFQFGVWDKTEEEFLRMME</sequence>
<protein>
    <recommendedName>
        <fullName evidence="3">F-box associated domain-containing protein</fullName>
    </recommendedName>
</protein>
<dbReference type="AlphaFoldDB" id="A0A2G5VE66"/>
<evidence type="ECO:0000313" key="1">
    <source>
        <dbReference type="EMBL" id="PIC49876.1"/>
    </source>
</evidence>
<proteinExistence type="predicted"/>